<dbReference type="AlphaFoldDB" id="A0A6V7WHT4"/>
<organism evidence="1 2">
    <name type="scientific">Meloidogyne enterolobii</name>
    <name type="common">Root-knot nematode worm</name>
    <name type="synonym">Meloidogyne mayaguensis</name>
    <dbReference type="NCBI Taxonomy" id="390850"/>
    <lineage>
        <taxon>Eukaryota</taxon>
        <taxon>Metazoa</taxon>
        <taxon>Ecdysozoa</taxon>
        <taxon>Nematoda</taxon>
        <taxon>Chromadorea</taxon>
        <taxon>Rhabditida</taxon>
        <taxon>Tylenchina</taxon>
        <taxon>Tylenchomorpha</taxon>
        <taxon>Tylenchoidea</taxon>
        <taxon>Meloidogynidae</taxon>
        <taxon>Meloidogyninae</taxon>
        <taxon>Meloidogyne</taxon>
    </lineage>
</organism>
<dbReference type="EMBL" id="CAJEWN010000593">
    <property type="protein sequence ID" value="CAD2186563.1"/>
    <property type="molecule type" value="Genomic_DNA"/>
</dbReference>
<protein>
    <submittedName>
        <fullName evidence="1">Uncharacterized protein</fullName>
    </submittedName>
</protein>
<dbReference type="OrthoDB" id="5795793at2759"/>
<gene>
    <name evidence="1" type="ORF">MENT_LOCUS39070</name>
</gene>
<comment type="caution">
    <text evidence="1">The sequence shown here is derived from an EMBL/GenBank/DDBJ whole genome shotgun (WGS) entry which is preliminary data.</text>
</comment>
<sequence>MKIFETESFPSRYEYHQGGQLATIDEYTPFNTFPLIVTSRTESVSVLISSNDYNDNLAVPYQVEFVSVENVCDCFPDYFLVNRVHPLNLLSPGFPLGYCDKHNCFTQISLISPNNTKEIVECLQIQFNSFHTKANDLLHLTMPDEKRELIS</sequence>
<name>A0A6V7WHT4_MELEN</name>
<evidence type="ECO:0000313" key="2">
    <source>
        <dbReference type="Proteomes" id="UP000580250"/>
    </source>
</evidence>
<dbReference type="Proteomes" id="UP000580250">
    <property type="component" value="Unassembled WGS sequence"/>
</dbReference>
<reference evidence="1 2" key="1">
    <citation type="submission" date="2020-08" db="EMBL/GenBank/DDBJ databases">
        <authorList>
            <person name="Koutsovoulos G."/>
            <person name="Danchin GJ E."/>
        </authorList>
    </citation>
    <scope>NUCLEOTIDE SEQUENCE [LARGE SCALE GENOMIC DNA]</scope>
</reference>
<accession>A0A6V7WHT4</accession>
<proteinExistence type="predicted"/>
<evidence type="ECO:0000313" key="1">
    <source>
        <dbReference type="EMBL" id="CAD2186563.1"/>
    </source>
</evidence>